<sequence>MAPRCNAAFGKRPYQRLSDGNYTASSVAWLRGRQMTLRVDMPSCRGHMGHVPTLTRGMSPQVDQEYDGFTASRFLEMPHPWIDSFKLRDIAQLPFGVDTCLNAMWSFPPSWAAR</sequence>
<dbReference type="Proteomes" id="UP000672526">
    <property type="component" value="Unassembled WGS sequence"/>
</dbReference>
<evidence type="ECO:0000313" key="2">
    <source>
        <dbReference type="Proteomes" id="UP000672526"/>
    </source>
</evidence>
<evidence type="ECO:0000313" key="1">
    <source>
        <dbReference type="EMBL" id="CAE6824614.1"/>
    </source>
</evidence>
<accession>A0ABM8SQ79</accession>
<gene>
    <name evidence="1" type="ORF">R69888_06274</name>
</gene>
<dbReference type="EMBL" id="CAJNBK010000031">
    <property type="protein sequence ID" value="CAE6824614.1"/>
    <property type="molecule type" value="Genomic_DNA"/>
</dbReference>
<proteinExistence type="predicted"/>
<keyword evidence="2" id="KW-1185">Reference proteome</keyword>
<organism evidence="1 2">
    <name type="scientific">Paraburkholderia haematera</name>
    <dbReference type="NCBI Taxonomy" id="2793077"/>
    <lineage>
        <taxon>Bacteria</taxon>
        <taxon>Pseudomonadati</taxon>
        <taxon>Pseudomonadota</taxon>
        <taxon>Betaproteobacteria</taxon>
        <taxon>Burkholderiales</taxon>
        <taxon>Burkholderiaceae</taxon>
        <taxon>Paraburkholderia</taxon>
    </lineage>
</organism>
<reference evidence="1 2" key="1">
    <citation type="submission" date="2021-02" db="EMBL/GenBank/DDBJ databases">
        <authorList>
            <person name="Vanwijnsberghe S."/>
        </authorList>
    </citation>
    <scope>NUCLEOTIDE SEQUENCE [LARGE SCALE GENOMIC DNA]</scope>
    <source>
        <strain evidence="1 2">LMG 31837</strain>
    </source>
</reference>
<comment type="caution">
    <text evidence="1">The sequence shown here is derived from an EMBL/GenBank/DDBJ whole genome shotgun (WGS) entry which is preliminary data.</text>
</comment>
<name>A0ABM8SQ79_9BURK</name>
<protein>
    <submittedName>
        <fullName evidence="1">Uncharacterized protein</fullName>
    </submittedName>
</protein>